<dbReference type="AlphaFoldDB" id="A0A840TPT8"/>
<comment type="similarity">
    <text evidence="8">Belongs to the TonB-dependent receptor family.</text>
</comment>
<dbReference type="InterPro" id="IPR036942">
    <property type="entry name" value="Beta-barrel_TonB_sf"/>
</dbReference>
<keyword evidence="7 8" id="KW-0998">Cell outer membrane</keyword>
<dbReference type="EMBL" id="JACHGF010000009">
    <property type="protein sequence ID" value="MBB5286346.1"/>
    <property type="molecule type" value="Genomic_DNA"/>
</dbReference>
<dbReference type="SUPFAM" id="SSF56935">
    <property type="entry name" value="Porins"/>
    <property type="match status" value="1"/>
</dbReference>
<keyword evidence="13" id="KW-0675">Receptor</keyword>
<evidence type="ECO:0000256" key="4">
    <source>
        <dbReference type="ARBA" id="ARBA00022692"/>
    </source>
</evidence>
<evidence type="ECO:0000256" key="6">
    <source>
        <dbReference type="ARBA" id="ARBA00023136"/>
    </source>
</evidence>
<dbReference type="SUPFAM" id="SSF49464">
    <property type="entry name" value="Carboxypeptidase regulatory domain-like"/>
    <property type="match status" value="1"/>
</dbReference>
<dbReference type="PROSITE" id="PS52016">
    <property type="entry name" value="TONB_DEPENDENT_REC_3"/>
    <property type="match status" value="1"/>
</dbReference>
<evidence type="ECO:0000256" key="8">
    <source>
        <dbReference type="PROSITE-ProRule" id="PRU01360"/>
    </source>
</evidence>
<dbReference type="InterPro" id="IPR037066">
    <property type="entry name" value="Plug_dom_sf"/>
</dbReference>
<dbReference type="Gene3D" id="2.170.130.10">
    <property type="entry name" value="TonB-dependent receptor, plug domain"/>
    <property type="match status" value="1"/>
</dbReference>
<dbReference type="Pfam" id="PF13620">
    <property type="entry name" value="CarboxypepD_reg"/>
    <property type="match status" value="1"/>
</dbReference>
<keyword evidence="14" id="KW-1185">Reference proteome</keyword>
<feature type="domain" description="TonB-dependent receptor plug" evidence="11">
    <location>
        <begin position="172"/>
        <end position="261"/>
    </location>
</feature>
<evidence type="ECO:0000313" key="13">
    <source>
        <dbReference type="EMBL" id="MBB5286346.1"/>
    </source>
</evidence>
<evidence type="ECO:0000256" key="10">
    <source>
        <dbReference type="SAM" id="SignalP"/>
    </source>
</evidence>
<keyword evidence="4 8" id="KW-0812">Transmembrane</keyword>
<feature type="domain" description="Outer membrane protein beta-barrel" evidence="12">
    <location>
        <begin position="416"/>
        <end position="821"/>
    </location>
</feature>
<evidence type="ECO:0000256" key="9">
    <source>
        <dbReference type="SAM" id="MobiDB-lite"/>
    </source>
</evidence>
<dbReference type="Proteomes" id="UP000557307">
    <property type="component" value="Unassembled WGS sequence"/>
</dbReference>
<comment type="caution">
    <text evidence="13">The sequence shown here is derived from an EMBL/GenBank/DDBJ whole genome shotgun (WGS) entry which is preliminary data.</text>
</comment>
<dbReference type="InterPro" id="IPR012910">
    <property type="entry name" value="Plug_dom"/>
</dbReference>
<evidence type="ECO:0000259" key="11">
    <source>
        <dbReference type="Pfam" id="PF07715"/>
    </source>
</evidence>
<sequence length="849" mass="92028">MKKNGYLLSLLLLVVAAPLALAQFPGGPGGPPRSGDGNGRPSRAADPAPTNFEMTTPKGNSKITGYVVDSSLTQAVEYATIALVDLATSKPIDGTVADEKGKFSLTRVPEGTYRLLITFIGYHDKVLGPIKIEKGKDLDVGVVKLSVNEIQLEAVTVTGEKPLIEEKVDRLVYNAEKDMTSQGGDAADILRKVPMLSVDLDGNVSLRGTSNVRVLINNKPSTIVASSIADALRMIPADLIKSVEVITSPSAKYDAEGSGGIINIITKKSTLQGLTLSLDTGVGLRGSNLGLNGSYRKGKLGITLGGNGRAFYNKAFVTLDQTTLQEGTSVLTRQTADAFDNGLFGRYNLGFDYDLGKNQSITAGVNFGKRNFSRDQDFTTNIFRNNVLSGTSYRNVDSRDLSNSVDFNLDYLRTYKPGQEWSVSTLYSVSNLTNNFDADILSEGGSLSSRQRNINGNLNQEVTLQTDYVHPIGKRQQLEVGVKGIFRQVNSDFEYQTAGPTGLFASDVTNPSGFLNYSQNIGAGYLSYTYATANKYTFKLGSRYEYTSISAYDQNADIAIPAYANLVPSLNISKSLSQSSTIKLAYNKRIQRPGLQQLNPNFNAANTQNINIGNPSLRPELTDNLELSLSTNFKKTYLNVSLFGRQTNNGITRIAMPSDTLLGAIVTTWENIGQEQAVGANVFGNVYLTSKWTLNGGVDIFYNYLEGLQQDLSGLSVPVSNAGWVVGGRLQSQLQLPNGWGIQAFGGYRGNRVQLQGSQSGMGMYSLGFRKEFNNKKGSLGLAAENFFGGMKMQSTLTSPLFTQVSVNNIYNQNIKATFSYKIGKMSFVEKKRTKSVRNDDVKSGGEAN</sequence>
<dbReference type="InterPro" id="IPR039426">
    <property type="entry name" value="TonB-dep_rcpt-like"/>
</dbReference>
<feature type="compositionally biased region" description="Low complexity" evidence="9">
    <location>
        <begin position="33"/>
        <end position="42"/>
    </location>
</feature>
<dbReference type="RefSeq" id="WP_184177394.1">
    <property type="nucleotide sequence ID" value="NZ_JACHGF010000009.1"/>
</dbReference>
<feature type="chain" id="PRO_5032799610" evidence="10">
    <location>
        <begin position="23"/>
        <end position="849"/>
    </location>
</feature>
<proteinExistence type="inferred from homology"/>
<keyword evidence="6 8" id="KW-0472">Membrane</keyword>
<dbReference type="InterPro" id="IPR041700">
    <property type="entry name" value="OMP_b-brl_3"/>
</dbReference>
<evidence type="ECO:0000256" key="7">
    <source>
        <dbReference type="ARBA" id="ARBA00023237"/>
    </source>
</evidence>
<dbReference type="InterPro" id="IPR008969">
    <property type="entry name" value="CarboxyPept-like_regulatory"/>
</dbReference>
<evidence type="ECO:0000256" key="1">
    <source>
        <dbReference type="ARBA" id="ARBA00004571"/>
    </source>
</evidence>
<reference evidence="13 14" key="1">
    <citation type="submission" date="2020-08" db="EMBL/GenBank/DDBJ databases">
        <title>Genomic Encyclopedia of Type Strains, Phase IV (KMG-IV): sequencing the most valuable type-strain genomes for metagenomic binning, comparative biology and taxonomic classification.</title>
        <authorList>
            <person name="Goeker M."/>
        </authorList>
    </citation>
    <scope>NUCLEOTIDE SEQUENCE [LARGE SCALE GENOMIC DNA]</scope>
    <source>
        <strain evidence="13 14">DSM 105074</strain>
    </source>
</reference>
<dbReference type="Gene3D" id="2.60.40.1120">
    <property type="entry name" value="Carboxypeptidase-like, regulatory domain"/>
    <property type="match status" value="1"/>
</dbReference>
<dbReference type="GO" id="GO:0015344">
    <property type="term" value="F:siderophore uptake transmembrane transporter activity"/>
    <property type="evidence" value="ECO:0007669"/>
    <property type="project" value="TreeGrafter"/>
</dbReference>
<keyword evidence="2 8" id="KW-0813">Transport</keyword>
<feature type="region of interest" description="Disordered" evidence="9">
    <location>
        <begin position="26"/>
        <end position="56"/>
    </location>
</feature>
<organism evidence="13 14">
    <name type="scientific">Rhabdobacter roseus</name>
    <dbReference type="NCBI Taxonomy" id="1655419"/>
    <lineage>
        <taxon>Bacteria</taxon>
        <taxon>Pseudomonadati</taxon>
        <taxon>Bacteroidota</taxon>
        <taxon>Cytophagia</taxon>
        <taxon>Cytophagales</taxon>
        <taxon>Cytophagaceae</taxon>
        <taxon>Rhabdobacter</taxon>
    </lineage>
</organism>
<evidence type="ECO:0000256" key="3">
    <source>
        <dbReference type="ARBA" id="ARBA00022452"/>
    </source>
</evidence>
<evidence type="ECO:0000256" key="5">
    <source>
        <dbReference type="ARBA" id="ARBA00022729"/>
    </source>
</evidence>
<keyword evidence="3 8" id="KW-1134">Transmembrane beta strand</keyword>
<protein>
    <submittedName>
        <fullName evidence="13">Outer membrane receptor protein involved in Fe transport</fullName>
    </submittedName>
</protein>
<dbReference type="Pfam" id="PF14905">
    <property type="entry name" value="OMP_b-brl_3"/>
    <property type="match status" value="1"/>
</dbReference>
<name>A0A840TPT8_9BACT</name>
<dbReference type="Pfam" id="PF07715">
    <property type="entry name" value="Plug"/>
    <property type="match status" value="1"/>
</dbReference>
<evidence type="ECO:0000259" key="12">
    <source>
        <dbReference type="Pfam" id="PF14905"/>
    </source>
</evidence>
<accession>A0A840TPT8</accession>
<dbReference type="PANTHER" id="PTHR30069:SF29">
    <property type="entry name" value="HEMOGLOBIN AND HEMOGLOBIN-HAPTOGLOBIN-BINDING PROTEIN 1-RELATED"/>
    <property type="match status" value="1"/>
</dbReference>
<evidence type="ECO:0000313" key="14">
    <source>
        <dbReference type="Proteomes" id="UP000557307"/>
    </source>
</evidence>
<dbReference type="GO" id="GO:0009279">
    <property type="term" value="C:cell outer membrane"/>
    <property type="evidence" value="ECO:0007669"/>
    <property type="project" value="UniProtKB-SubCell"/>
</dbReference>
<gene>
    <name evidence="13" type="ORF">HNQ92_004506</name>
</gene>
<dbReference type="Gene3D" id="2.40.170.20">
    <property type="entry name" value="TonB-dependent receptor, beta-barrel domain"/>
    <property type="match status" value="1"/>
</dbReference>
<keyword evidence="5 10" id="KW-0732">Signal</keyword>
<comment type="subcellular location">
    <subcellularLocation>
        <location evidence="1 8">Cell outer membrane</location>
        <topology evidence="1 8">Multi-pass membrane protein</topology>
    </subcellularLocation>
</comment>
<dbReference type="PANTHER" id="PTHR30069">
    <property type="entry name" value="TONB-DEPENDENT OUTER MEMBRANE RECEPTOR"/>
    <property type="match status" value="1"/>
</dbReference>
<dbReference type="GO" id="GO:0044718">
    <property type="term" value="P:siderophore transmembrane transport"/>
    <property type="evidence" value="ECO:0007669"/>
    <property type="project" value="TreeGrafter"/>
</dbReference>
<feature type="signal peptide" evidence="10">
    <location>
        <begin position="1"/>
        <end position="22"/>
    </location>
</feature>
<evidence type="ECO:0000256" key="2">
    <source>
        <dbReference type="ARBA" id="ARBA00022448"/>
    </source>
</evidence>